<feature type="domain" description="C2H2-type" evidence="9">
    <location>
        <begin position="400"/>
        <end position="429"/>
    </location>
</feature>
<keyword evidence="6" id="KW-0539">Nucleus</keyword>
<feature type="region of interest" description="Disordered" evidence="8">
    <location>
        <begin position="137"/>
        <end position="156"/>
    </location>
</feature>
<feature type="compositionally biased region" description="Basic and acidic residues" evidence="8">
    <location>
        <begin position="480"/>
        <end position="494"/>
    </location>
</feature>
<dbReference type="FunFam" id="3.30.160.60:FF:000125">
    <property type="entry name" value="Putative zinc finger protein 143"/>
    <property type="match status" value="1"/>
</dbReference>
<feature type="region of interest" description="Disordered" evidence="8">
    <location>
        <begin position="474"/>
        <end position="494"/>
    </location>
</feature>
<dbReference type="Pfam" id="PF00096">
    <property type="entry name" value="zf-C2H2"/>
    <property type="match status" value="2"/>
</dbReference>
<dbReference type="InterPro" id="IPR036236">
    <property type="entry name" value="Znf_C2H2_sf"/>
</dbReference>
<keyword evidence="5" id="KW-0862">Zinc</keyword>
<evidence type="ECO:0000256" key="5">
    <source>
        <dbReference type="ARBA" id="ARBA00022833"/>
    </source>
</evidence>
<gene>
    <name evidence="10" type="ORF">PCOS0759_LOCUS3529</name>
</gene>
<dbReference type="FunFam" id="3.30.160.60:FF:000624">
    <property type="entry name" value="zinc finger protein 697"/>
    <property type="match status" value="1"/>
</dbReference>
<evidence type="ECO:0000256" key="4">
    <source>
        <dbReference type="ARBA" id="ARBA00022771"/>
    </source>
</evidence>
<evidence type="ECO:0000256" key="8">
    <source>
        <dbReference type="SAM" id="MobiDB-lite"/>
    </source>
</evidence>
<dbReference type="PANTHER" id="PTHR16515:SF49">
    <property type="entry name" value="GASTRULA ZINC FINGER PROTEIN XLCGF49.1-LIKE-RELATED"/>
    <property type="match status" value="1"/>
</dbReference>
<evidence type="ECO:0000256" key="2">
    <source>
        <dbReference type="ARBA" id="ARBA00022723"/>
    </source>
</evidence>
<feature type="compositionally biased region" description="Polar residues" evidence="8">
    <location>
        <begin position="385"/>
        <end position="394"/>
    </location>
</feature>
<feature type="region of interest" description="Disordered" evidence="8">
    <location>
        <begin position="202"/>
        <end position="248"/>
    </location>
</feature>
<dbReference type="SMART" id="SM00355">
    <property type="entry name" value="ZnF_C2H2"/>
    <property type="match status" value="3"/>
</dbReference>
<dbReference type="PROSITE" id="PS00028">
    <property type="entry name" value="ZINC_FINGER_C2H2_1"/>
    <property type="match status" value="3"/>
</dbReference>
<dbReference type="SUPFAM" id="SSF57667">
    <property type="entry name" value="beta-beta-alpha zinc fingers"/>
    <property type="match status" value="2"/>
</dbReference>
<feature type="compositionally biased region" description="Polar residues" evidence="8">
    <location>
        <begin position="343"/>
        <end position="355"/>
    </location>
</feature>
<evidence type="ECO:0000256" key="1">
    <source>
        <dbReference type="ARBA" id="ARBA00004123"/>
    </source>
</evidence>
<dbReference type="GO" id="GO:0005634">
    <property type="term" value="C:nucleus"/>
    <property type="evidence" value="ECO:0007669"/>
    <property type="project" value="UniProtKB-SubCell"/>
</dbReference>
<evidence type="ECO:0000256" key="6">
    <source>
        <dbReference type="ARBA" id="ARBA00023242"/>
    </source>
</evidence>
<protein>
    <recommendedName>
        <fullName evidence="9">C2H2-type domain-containing protein</fullName>
    </recommendedName>
</protein>
<comment type="subcellular location">
    <subcellularLocation>
        <location evidence="1">Nucleus</location>
    </subcellularLocation>
</comment>
<dbReference type="FunFam" id="3.30.160.60:FF:001788">
    <property type="entry name" value="ras-responsive element-binding protein 1"/>
    <property type="match status" value="1"/>
</dbReference>
<evidence type="ECO:0000256" key="7">
    <source>
        <dbReference type="PROSITE-ProRule" id="PRU00042"/>
    </source>
</evidence>
<feature type="compositionally biased region" description="Basic residues" evidence="8">
    <location>
        <begin position="368"/>
        <end position="377"/>
    </location>
</feature>
<feature type="domain" description="C2H2-type" evidence="9">
    <location>
        <begin position="430"/>
        <end position="457"/>
    </location>
</feature>
<dbReference type="GO" id="GO:0010468">
    <property type="term" value="P:regulation of gene expression"/>
    <property type="evidence" value="ECO:0007669"/>
    <property type="project" value="TreeGrafter"/>
</dbReference>
<feature type="compositionally biased region" description="Polar residues" evidence="8">
    <location>
        <begin position="215"/>
        <end position="229"/>
    </location>
</feature>
<keyword evidence="2" id="KW-0479">Metal-binding</keyword>
<organism evidence="10">
    <name type="scientific">Percolomonas cosmopolitus</name>
    <dbReference type="NCBI Taxonomy" id="63605"/>
    <lineage>
        <taxon>Eukaryota</taxon>
        <taxon>Discoba</taxon>
        <taxon>Heterolobosea</taxon>
        <taxon>Tetramitia</taxon>
        <taxon>Eutetramitia</taxon>
        <taxon>Percolomonadidae</taxon>
        <taxon>Percolomonas</taxon>
    </lineage>
</organism>
<feature type="region of interest" description="Disordered" evidence="8">
    <location>
        <begin position="288"/>
        <end position="311"/>
    </location>
</feature>
<feature type="domain" description="C2H2-type" evidence="9">
    <location>
        <begin position="458"/>
        <end position="485"/>
    </location>
</feature>
<feature type="compositionally biased region" description="Polar residues" evidence="8">
    <location>
        <begin position="237"/>
        <end position="248"/>
    </location>
</feature>
<dbReference type="PROSITE" id="PS50157">
    <property type="entry name" value="ZINC_FINGER_C2H2_2"/>
    <property type="match status" value="3"/>
</dbReference>
<proteinExistence type="predicted"/>
<evidence type="ECO:0000313" key="10">
    <source>
        <dbReference type="EMBL" id="CAD9080289.1"/>
    </source>
</evidence>
<sequence length="494" mass="55608">MTFLPSFSSLFSSVTKTPGSPLTQQENHNVVHSPTLHHPRTETAFETQFRTHHIPSTEEGNSMMHNSFRSTHGANTPDSTTPPNMYALAQEHVSTAKTTQCTDYSSATAEHRKRKHDQIACELPYVKRRRLREYYATTESVQHSSRHTNLDSSPTLAQGARRVGLPSFARIHDPIPQYQSGSHAPFSRMPYTGHVAQFAPASSVHHNAHHHSDSCTENSLYSEEQSMDSTEIPPHHSTINGTGLSSTGSIVRHTSFQAQQHTRSLLNYHKTVQNSYHDHNVISQRGALQHPSPIYPPPLHKTELASTPIEHPSRRRTLAVITQQVPAEPTPQSPQEEAPKQRGASSAPTFSQLTFRLSPELTAPTQNTRKKSKRAQKTPRDKSMASKTRTSSNTNKEKKFCCDHPGCGKRFCRGTDLKTHRRTHSGERPFACTICGKRFTTNSNMRRHQLTHTGKKKFNCSVCSKSFHQHSHLQRHMQVHNKDSEEEYSGHDES</sequence>
<dbReference type="EMBL" id="HBGD01004284">
    <property type="protein sequence ID" value="CAD9080289.1"/>
    <property type="molecule type" value="Transcribed_RNA"/>
</dbReference>
<evidence type="ECO:0000259" key="9">
    <source>
        <dbReference type="PROSITE" id="PS50157"/>
    </source>
</evidence>
<dbReference type="InterPro" id="IPR050331">
    <property type="entry name" value="Zinc_finger"/>
</dbReference>
<dbReference type="GO" id="GO:0008270">
    <property type="term" value="F:zinc ion binding"/>
    <property type="evidence" value="ECO:0007669"/>
    <property type="project" value="UniProtKB-KW"/>
</dbReference>
<reference evidence="10" key="1">
    <citation type="submission" date="2021-01" db="EMBL/GenBank/DDBJ databases">
        <authorList>
            <person name="Corre E."/>
            <person name="Pelletier E."/>
            <person name="Niang G."/>
            <person name="Scheremetjew M."/>
            <person name="Finn R."/>
            <person name="Kale V."/>
            <person name="Holt S."/>
            <person name="Cochrane G."/>
            <person name="Meng A."/>
            <person name="Brown T."/>
            <person name="Cohen L."/>
        </authorList>
    </citation>
    <scope>NUCLEOTIDE SEQUENCE</scope>
    <source>
        <strain evidence="10">WS</strain>
    </source>
</reference>
<keyword evidence="3" id="KW-0677">Repeat</keyword>
<name>A0A7S1KNW1_9EUKA</name>
<accession>A0A7S1KNW1</accession>
<dbReference type="AlphaFoldDB" id="A0A7S1KNW1"/>
<dbReference type="Gene3D" id="3.30.160.60">
    <property type="entry name" value="Classic Zinc Finger"/>
    <property type="match status" value="3"/>
</dbReference>
<dbReference type="PANTHER" id="PTHR16515">
    <property type="entry name" value="PR DOMAIN ZINC FINGER PROTEIN"/>
    <property type="match status" value="1"/>
</dbReference>
<evidence type="ECO:0000256" key="3">
    <source>
        <dbReference type="ARBA" id="ARBA00022737"/>
    </source>
</evidence>
<dbReference type="InterPro" id="IPR013087">
    <property type="entry name" value="Znf_C2H2_type"/>
</dbReference>
<keyword evidence="4 7" id="KW-0863">Zinc-finger</keyword>
<feature type="region of interest" description="Disordered" evidence="8">
    <location>
        <begin position="325"/>
        <end position="396"/>
    </location>
</feature>